<name>A0ABV8AUQ2_9BACT</name>
<dbReference type="GO" id="GO:0008113">
    <property type="term" value="F:peptide-methionine (S)-S-oxide reductase activity"/>
    <property type="evidence" value="ECO:0007669"/>
    <property type="project" value="UniProtKB-EC"/>
</dbReference>
<dbReference type="SUPFAM" id="SSF55068">
    <property type="entry name" value="Peptide methionine sulfoxide reductase"/>
    <property type="match status" value="1"/>
</dbReference>
<dbReference type="Proteomes" id="UP001595805">
    <property type="component" value="Unassembled WGS sequence"/>
</dbReference>
<dbReference type="PANTHER" id="PTHR43774">
    <property type="entry name" value="PEPTIDE METHIONINE SULFOXIDE REDUCTASE"/>
    <property type="match status" value="1"/>
</dbReference>
<evidence type="ECO:0000313" key="7">
    <source>
        <dbReference type="Proteomes" id="UP001595805"/>
    </source>
</evidence>
<evidence type="ECO:0000313" key="6">
    <source>
        <dbReference type="EMBL" id="MFC3881345.1"/>
    </source>
</evidence>
<feature type="domain" description="Peptide methionine sulphoxide reductase MsrA" evidence="5">
    <location>
        <begin position="12"/>
        <end position="147"/>
    </location>
</feature>
<gene>
    <name evidence="6" type="ORF">ACFOSV_14220</name>
</gene>
<proteinExistence type="predicted"/>
<comment type="catalytic activity">
    <reaction evidence="4">
        <text>[thioredoxin]-disulfide + L-methionine + H2O = L-methionine (S)-S-oxide + [thioredoxin]-dithiol</text>
        <dbReference type="Rhea" id="RHEA:19993"/>
        <dbReference type="Rhea" id="RHEA-COMP:10698"/>
        <dbReference type="Rhea" id="RHEA-COMP:10700"/>
        <dbReference type="ChEBI" id="CHEBI:15377"/>
        <dbReference type="ChEBI" id="CHEBI:29950"/>
        <dbReference type="ChEBI" id="CHEBI:50058"/>
        <dbReference type="ChEBI" id="CHEBI:57844"/>
        <dbReference type="ChEBI" id="CHEBI:58772"/>
        <dbReference type="EC" id="1.8.4.11"/>
    </reaction>
</comment>
<comment type="catalytic activity">
    <reaction evidence="3">
        <text>L-methionyl-[protein] + [thioredoxin]-disulfide + H2O = L-methionyl-(S)-S-oxide-[protein] + [thioredoxin]-dithiol</text>
        <dbReference type="Rhea" id="RHEA:14217"/>
        <dbReference type="Rhea" id="RHEA-COMP:10698"/>
        <dbReference type="Rhea" id="RHEA-COMP:10700"/>
        <dbReference type="Rhea" id="RHEA-COMP:12313"/>
        <dbReference type="Rhea" id="RHEA-COMP:12315"/>
        <dbReference type="ChEBI" id="CHEBI:15377"/>
        <dbReference type="ChEBI" id="CHEBI:16044"/>
        <dbReference type="ChEBI" id="CHEBI:29950"/>
        <dbReference type="ChEBI" id="CHEBI:44120"/>
        <dbReference type="ChEBI" id="CHEBI:50058"/>
        <dbReference type="EC" id="1.8.4.11"/>
    </reaction>
</comment>
<sequence length="167" mass="19109">MNELKTQDKPKIGLGGGCHWCTEAVFQELKGVFAVSQGWICSNEANQNPSEAITLYFDPEVISLEILMKIHLMTHASTSDHSMRGKYRSAVYFTSEAQKQEILNILSKLQLEFDQPLITQCLPLIDFKLNEESFLNYYQKQPDAPFCQTYISPKLALLRKEFRANVL</sequence>
<organism evidence="6 7">
    <name type="scientific">Algoriphagus namhaensis</name>
    <dbReference type="NCBI Taxonomy" id="915353"/>
    <lineage>
        <taxon>Bacteria</taxon>
        <taxon>Pseudomonadati</taxon>
        <taxon>Bacteroidota</taxon>
        <taxon>Cytophagia</taxon>
        <taxon>Cytophagales</taxon>
        <taxon>Cyclobacteriaceae</taxon>
        <taxon>Algoriphagus</taxon>
    </lineage>
</organism>
<dbReference type="InterPro" id="IPR002569">
    <property type="entry name" value="Met_Sox_Rdtase_MsrA_dom"/>
</dbReference>
<comment type="caution">
    <text evidence="6">The sequence shown here is derived from an EMBL/GenBank/DDBJ whole genome shotgun (WGS) entry which is preliminary data.</text>
</comment>
<evidence type="ECO:0000256" key="4">
    <source>
        <dbReference type="ARBA" id="ARBA00048782"/>
    </source>
</evidence>
<evidence type="ECO:0000256" key="2">
    <source>
        <dbReference type="ARBA" id="ARBA00023002"/>
    </source>
</evidence>
<evidence type="ECO:0000256" key="1">
    <source>
        <dbReference type="ARBA" id="ARBA00012502"/>
    </source>
</evidence>
<dbReference type="InterPro" id="IPR036509">
    <property type="entry name" value="Met_Sox_Rdtase_MsrA_sf"/>
</dbReference>
<dbReference type="EC" id="1.8.4.11" evidence="1"/>
<dbReference type="Gene3D" id="3.30.1060.10">
    <property type="entry name" value="Peptide methionine sulphoxide reductase MsrA"/>
    <property type="match status" value="1"/>
</dbReference>
<dbReference type="PANTHER" id="PTHR43774:SF1">
    <property type="entry name" value="PEPTIDE METHIONINE SULFOXIDE REDUCTASE MSRA 2"/>
    <property type="match status" value="1"/>
</dbReference>
<keyword evidence="2 6" id="KW-0560">Oxidoreductase</keyword>
<reference evidence="7" key="1">
    <citation type="journal article" date="2019" name="Int. J. Syst. Evol. Microbiol.">
        <title>The Global Catalogue of Microorganisms (GCM) 10K type strain sequencing project: providing services to taxonomists for standard genome sequencing and annotation.</title>
        <authorList>
            <consortium name="The Broad Institute Genomics Platform"/>
            <consortium name="The Broad Institute Genome Sequencing Center for Infectious Disease"/>
            <person name="Wu L."/>
            <person name="Ma J."/>
        </authorList>
    </citation>
    <scope>NUCLEOTIDE SEQUENCE [LARGE SCALE GENOMIC DNA]</scope>
    <source>
        <strain evidence="7">CCUG 60523</strain>
    </source>
</reference>
<keyword evidence="7" id="KW-1185">Reference proteome</keyword>
<evidence type="ECO:0000259" key="5">
    <source>
        <dbReference type="Pfam" id="PF01625"/>
    </source>
</evidence>
<evidence type="ECO:0000256" key="3">
    <source>
        <dbReference type="ARBA" id="ARBA00047806"/>
    </source>
</evidence>
<accession>A0ABV8AUQ2</accession>
<dbReference type="Pfam" id="PF01625">
    <property type="entry name" value="PMSR"/>
    <property type="match status" value="1"/>
</dbReference>
<dbReference type="EMBL" id="JBHRZS010000007">
    <property type="protein sequence ID" value="MFC3881345.1"/>
    <property type="molecule type" value="Genomic_DNA"/>
</dbReference>
<protein>
    <recommendedName>
        <fullName evidence="1">peptide-methionine (S)-S-oxide reductase</fullName>
        <ecNumber evidence="1">1.8.4.11</ecNumber>
    </recommendedName>
</protein>
<dbReference type="RefSeq" id="WP_377906686.1">
    <property type="nucleotide sequence ID" value="NZ_JBHRZS010000007.1"/>
</dbReference>